<feature type="compositionally biased region" description="Polar residues" evidence="1">
    <location>
        <begin position="141"/>
        <end position="161"/>
    </location>
</feature>
<comment type="caution">
    <text evidence="3">The sequence shown here is derived from an EMBL/GenBank/DDBJ whole genome shotgun (WGS) entry which is preliminary data.</text>
</comment>
<keyword evidence="2" id="KW-1133">Transmembrane helix</keyword>
<keyword evidence="2" id="KW-0812">Transmembrane</keyword>
<gene>
    <name evidence="3" type="ORF">B0J15DRAFT_572042</name>
</gene>
<evidence type="ECO:0000313" key="3">
    <source>
        <dbReference type="EMBL" id="KAH7232627.1"/>
    </source>
</evidence>
<sequence>MVSWSVQNAIPIQRKLSVGLAATQLRTAFLVVIMLIAICIIATLVRYALFYRRHSADLEASQVPDAKLGWMLHAKHVGEIGLAFPDRDLFKTAAYRTIKAPAATVRGLPRVYSVRTSDEKLASGSQSQVDQPSVLPVLSETGVSETPNTQGTENQAVSPTASPKDDAPRVGDEAANGQGARNKVKPTTQLDFTQTLI</sequence>
<proteinExistence type="predicted"/>
<feature type="region of interest" description="Disordered" evidence="1">
    <location>
        <begin position="141"/>
        <end position="197"/>
    </location>
</feature>
<keyword evidence="2" id="KW-0472">Membrane</keyword>
<evidence type="ECO:0000256" key="2">
    <source>
        <dbReference type="SAM" id="Phobius"/>
    </source>
</evidence>
<protein>
    <submittedName>
        <fullName evidence="3">Uncharacterized protein</fullName>
    </submittedName>
</protein>
<accession>A0A9P9G7J6</accession>
<name>A0A9P9G7J6_FUSSL</name>
<keyword evidence="4" id="KW-1185">Reference proteome</keyword>
<evidence type="ECO:0000256" key="1">
    <source>
        <dbReference type="SAM" id="MobiDB-lite"/>
    </source>
</evidence>
<dbReference type="EMBL" id="JAGTJS010000028">
    <property type="protein sequence ID" value="KAH7232627.1"/>
    <property type="molecule type" value="Genomic_DNA"/>
</dbReference>
<dbReference type="OrthoDB" id="3516776at2759"/>
<dbReference type="AlphaFoldDB" id="A0A9P9G7J6"/>
<organism evidence="3 4">
    <name type="scientific">Fusarium solani</name>
    <name type="common">Filamentous fungus</name>
    <dbReference type="NCBI Taxonomy" id="169388"/>
    <lineage>
        <taxon>Eukaryota</taxon>
        <taxon>Fungi</taxon>
        <taxon>Dikarya</taxon>
        <taxon>Ascomycota</taxon>
        <taxon>Pezizomycotina</taxon>
        <taxon>Sordariomycetes</taxon>
        <taxon>Hypocreomycetidae</taxon>
        <taxon>Hypocreales</taxon>
        <taxon>Nectriaceae</taxon>
        <taxon>Fusarium</taxon>
        <taxon>Fusarium solani species complex</taxon>
    </lineage>
</organism>
<feature type="compositionally biased region" description="Basic and acidic residues" evidence="1">
    <location>
        <begin position="163"/>
        <end position="172"/>
    </location>
</feature>
<feature type="compositionally biased region" description="Polar residues" evidence="1">
    <location>
        <begin position="185"/>
        <end position="197"/>
    </location>
</feature>
<evidence type="ECO:0000313" key="4">
    <source>
        <dbReference type="Proteomes" id="UP000736672"/>
    </source>
</evidence>
<feature type="transmembrane region" description="Helical" evidence="2">
    <location>
        <begin position="28"/>
        <end position="49"/>
    </location>
</feature>
<reference evidence="3" key="1">
    <citation type="journal article" date="2021" name="Nat. Commun.">
        <title>Genetic determinants of endophytism in the Arabidopsis root mycobiome.</title>
        <authorList>
            <person name="Mesny F."/>
            <person name="Miyauchi S."/>
            <person name="Thiergart T."/>
            <person name="Pickel B."/>
            <person name="Atanasova L."/>
            <person name="Karlsson M."/>
            <person name="Huettel B."/>
            <person name="Barry K.W."/>
            <person name="Haridas S."/>
            <person name="Chen C."/>
            <person name="Bauer D."/>
            <person name="Andreopoulos W."/>
            <person name="Pangilinan J."/>
            <person name="LaButti K."/>
            <person name="Riley R."/>
            <person name="Lipzen A."/>
            <person name="Clum A."/>
            <person name="Drula E."/>
            <person name="Henrissat B."/>
            <person name="Kohler A."/>
            <person name="Grigoriev I.V."/>
            <person name="Martin F.M."/>
            <person name="Hacquard S."/>
        </authorList>
    </citation>
    <scope>NUCLEOTIDE SEQUENCE</scope>
    <source>
        <strain evidence="3">FSSC 5 MPI-SDFR-AT-0091</strain>
    </source>
</reference>
<dbReference type="Proteomes" id="UP000736672">
    <property type="component" value="Unassembled WGS sequence"/>
</dbReference>